<organism evidence="2 3">
    <name type="scientific">Serendipita vermifera MAFF 305830</name>
    <dbReference type="NCBI Taxonomy" id="933852"/>
    <lineage>
        <taxon>Eukaryota</taxon>
        <taxon>Fungi</taxon>
        <taxon>Dikarya</taxon>
        <taxon>Basidiomycota</taxon>
        <taxon>Agaricomycotina</taxon>
        <taxon>Agaricomycetes</taxon>
        <taxon>Sebacinales</taxon>
        <taxon>Serendipitaceae</taxon>
        <taxon>Serendipita</taxon>
    </lineage>
</organism>
<accession>A0A0C2X6F5</accession>
<protein>
    <submittedName>
        <fullName evidence="2">Uncharacterized protein</fullName>
    </submittedName>
</protein>
<name>A0A0C2X6F5_SERVB</name>
<evidence type="ECO:0000313" key="3">
    <source>
        <dbReference type="Proteomes" id="UP000054097"/>
    </source>
</evidence>
<dbReference type="AlphaFoldDB" id="A0A0C2X6F5"/>
<feature type="region of interest" description="Disordered" evidence="1">
    <location>
        <begin position="1"/>
        <end position="87"/>
    </location>
</feature>
<feature type="compositionally biased region" description="Basic and acidic residues" evidence="1">
    <location>
        <begin position="1"/>
        <end position="12"/>
    </location>
</feature>
<sequence length="87" mass="9580">MSDSKNQKETKQNEPTFGILPHPAKTNNPADLNRPRAGEEMPSVGDRMSQLASSGPGPHIMSDKQKTSIGEPLTREELRKRAAELNQ</sequence>
<feature type="compositionally biased region" description="Basic and acidic residues" evidence="1">
    <location>
        <begin position="73"/>
        <end position="87"/>
    </location>
</feature>
<dbReference type="EMBL" id="KN824319">
    <property type="protein sequence ID" value="KIM24882.1"/>
    <property type="molecule type" value="Genomic_DNA"/>
</dbReference>
<evidence type="ECO:0000313" key="2">
    <source>
        <dbReference type="EMBL" id="KIM24882.1"/>
    </source>
</evidence>
<dbReference type="HOGENOM" id="CLU_152691_1_0_1"/>
<reference evidence="2 3" key="1">
    <citation type="submission" date="2014-04" db="EMBL/GenBank/DDBJ databases">
        <authorList>
            <consortium name="DOE Joint Genome Institute"/>
            <person name="Kuo A."/>
            <person name="Zuccaro A."/>
            <person name="Kohler A."/>
            <person name="Nagy L.G."/>
            <person name="Floudas D."/>
            <person name="Copeland A."/>
            <person name="Barry K.W."/>
            <person name="Cichocki N."/>
            <person name="Veneault-Fourrey C."/>
            <person name="LaButti K."/>
            <person name="Lindquist E.A."/>
            <person name="Lipzen A."/>
            <person name="Lundell T."/>
            <person name="Morin E."/>
            <person name="Murat C."/>
            <person name="Sun H."/>
            <person name="Tunlid A."/>
            <person name="Henrissat B."/>
            <person name="Grigoriev I.V."/>
            <person name="Hibbett D.S."/>
            <person name="Martin F."/>
            <person name="Nordberg H.P."/>
            <person name="Cantor M.N."/>
            <person name="Hua S.X."/>
        </authorList>
    </citation>
    <scope>NUCLEOTIDE SEQUENCE [LARGE SCALE GENOMIC DNA]</scope>
    <source>
        <strain evidence="2 3">MAFF 305830</strain>
    </source>
</reference>
<evidence type="ECO:0000256" key="1">
    <source>
        <dbReference type="SAM" id="MobiDB-lite"/>
    </source>
</evidence>
<gene>
    <name evidence="2" type="ORF">M408DRAFT_331550</name>
</gene>
<proteinExistence type="predicted"/>
<keyword evidence="3" id="KW-1185">Reference proteome</keyword>
<dbReference type="OrthoDB" id="2532734at2759"/>
<reference evidence="3" key="2">
    <citation type="submission" date="2015-01" db="EMBL/GenBank/DDBJ databases">
        <title>Evolutionary Origins and Diversification of the Mycorrhizal Mutualists.</title>
        <authorList>
            <consortium name="DOE Joint Genome Institute"/>
            <consortium name="Mycorrhizal Genomics Consortium"/>
            <person name="Kohler A."/>
            <person name="Kuo A."/>
            <person name="Nagy L.G."/>
            <person name="Floudas D."/>
            <person name="Copeland A."/>
            <person name="Barry K.W."/>
            <person name="Cichocki N."/>
            <person name="Veneault-Fourrey C."/>
            <person name="LaButti K."/>
            <person name="Lindquist E.A."/>
            <person name="Lipzen A."/>
            <person name="Lundell T."/>
            <person name="Morin E."/>
            <person name="Murat C."/>
            <person name="Riley R."/>
            <person name="Ohm R."/>
            <person name="Sun H."/>
            <person name="Tunlid A."/>
            <person name="Henrissat B."/>
            <person name="Grigoriev I.V."/>
            <person name="Hibbett D.S."/>
            <person name="Martin F."/>
        </authorList>
    </citation>
    <scope>NUCLEOTIDE SEQUENCE [LARGE SCALE GENOMIC DNA]</scope>
    <source>
        <strain evidence="3">MAFF 305830</strain>
    </source>
</reference>
<dbReference type="Proteomes" id="UP000054097">
    <property type="component" value="Unassembled WGS sequence"/>
</dbReference>